<dbReference type="InterPro" id="IPR023271">
    <property type="entry name" value="Aquaporin-like"/>
</dbReference>
<evidence type="ECO:0000256" key="6">
    <source>
        <dbReference type="RuleBase" id="RU000477"/>
    </source>
</evidence>
<dbReference type="InterPro" id="IPR022357">
    <property type="entry name" value="MIP_CS"/>
</dbReference>
<dbReference type="InterPro" id="IPR034294">
    <property type="entry name" value="Aquaporin_transptr"/>
</dbReference>
<dbReference type="PRINTS" id="PR00783">
    <property type="entry name" value="MINTRINSICP"/>
</dbReference>
<feature type="transmembrane region" description="Helical" evidence="7">
    <location>
        <begin position="35"/>
        <end position="53"/>
    </location>
</feature>
<accession>A0ABX1HIN3</accession>
<keyword evidence="2 6" id="KW-0813">Transport</keyword>
<name>A0ABX1HIN3_9BACT</name>
<dbReference type="Proteomes" id="UP000717634">
    <property type="component" value="Unassembled WGS sequence"/>
</dbReference>
<evidence type="ECO:0000313" key="9">
    <source>
        <dbReference type="Proteomes" id="UP000717634"/>
    </source>
</evidence>
<comment type="caution">
    <text evidence="8">The sequence shown here is derived from an EMBL/GenBank/DDBJ whole genome shotgun (WGS) entry which is preliminary data.</text>
</comment>
<dbReference type="EMBL" id="JAAVTK010000007">
    <property type="protein sequence ID" value="NKI90124.1"/>
    <property type="molecule type" value="Genomic_DNA"/>
</dbReference>
<dbReference type="PANTHER" id="PTHR45724">
    <property type="entry name" value="AQUAPORIN NIP2-1"/>
    <property type="match status" value="1"/>
</dbReference>
<feature type="transmembrane region" description="Helical" evidence="7">
    <location>
        <begin position="151"/>
        <end position="173"/>
    </location>
</feature>
<evidence type="ECO:0000313" key="8">
    <source>
        <dbReference type="EMBL" id="NKI90124.1"/>
    </source>
</evidence>
<dbReference type="RefSeq" id="WP_168673724.1">
    <property type="nucleotide sequence ID" value="NZ_JAAVTK010000007.1"/>
</dbReference>
<evidence type="ECO:0000256" key="2">
    <source>
        <dbReference type="ARBA" id="ARBA00022448"/>
    </source>
</evidence>
<keyword evidence="9" id="KW-1185">Reference proteome</keyword>
<dbReference type="Gene3D" id="1.20.1080.10">
    <property type="entry name" value="Glycerol uptake facilitator protein"/>
    <property type="match status" value="1"/>
</dbReference>
<keyword evidence="3 6" id="KW-0812">Transmembrane</keyword>
<dbReference type="SUPFAM" id="SSF81338">
    <property type="entry name" value="Aquaporin-like"/>
    <property type="match status" value="1"/>
</dbReference>
<evidence type="ECO:0000256" key="5">
    <source>
        <dbReference type="ARBA" id="ARBA00023136"/>
    </source>
</evidence>
<sequence length="236" mass="24087">MQPTLRTCLLAEMLGTAILLIFGTGAAVVDAQTHALGHGGVAAAFGLVVFIIIQSLGETSGAHVNPAVTVAFWAMGRFEGRRVLPYVLAQLAGAAVGSGLVKLIATPGSDLGATLPAHGPWQALGIETFLTFWLMLVIFRVTSGSKEVGMLAGLAISVTVALEALVAGPLTGASMNPARSLAPALLSGIWMDWWVYVAGPVAGALLAVVVDARLQLRPAVSAISASAVAAVAEREV</sequence>
<organism evidence="8 9">
    <name type="scientific">Hymenobacter artigasi</name>
    <dbReference type="NCBI Taxonomy" id="2719616"/>
    <lineage>
        <taxon>Bacteria</taxon>
        <taxon>Pseudomonadati</taxon>
        <taxon>Bacteroidota</taxon>
        <taxon>Cytophagia</taxon>
        <taxon>Cytophagales</taxon>
        <taxon>Hymenobacteraceae</taxon>
        <taxon>Hymenobacter</taxon>
    </lineage>
</organism>
<gene>
    <name evidence="8" type="ORF">HBN54_002723</name>
</gene>
<evidence type="ECO:0000256" key="1">
    <source>
        <dbReference type="ARBA" id="ARBA00004141"/>
    </source>
</evidence>
<reference evidence="8 9" key="1">
    <citation type="submission" date="2020-03" db="EMBL/GenBank/DDBJ databases">
        <title>Genomic Encyclopedia of Type Strains, Phase IV (KMG-V): Genome sequencing to study the core and pangenomes of soil and plant-associated prokaryotes.</title>
        <authorList>
            <person name="Whitman W."/>
        </authorList>
    </citation>
    <scope>NUCLEOTIDE SEQUENCE [LARGE SCALE GENOMIC DNA]</scope>
    <source>
        <strain evidence="8 9">1B</strain>
    </source>
</reference>
<feature type="transmembrane region" description="Helical" evidence="7">
    <location>
        <begin position="121"/>
        <end position="139"/>
    </location>
</feature>
<feature type="transmembrane region" description="Helical" evidence="7">
    <location>
        <begin position="7"/>
        <end position="29"/>
    </location>
</feature>
<comment type="similarity">
    <text evidence="6">Belongs to the MIP/aquaporin (TC 1.A.8) family.</text>
</comment>
<feature type="transmembrane region" description="Helical" evidence="7">
    <location>
        <begin position="193"/>
        <end position="210"/>
    </location>
</feature>
<dbReference type="PROSITE" id="PS00221">
    <property type="entry name" value="MIP"/>
    <property type="match status" value="1"/>
</dbReference>
<dbReference type="InterPro" id="IPR000425">
    <property type="entry name" value="MIP"/>
</dbReference>
<evidence type="ECO:0000256" key="3">
    <source>
        <dbReference type="ARBA" id="ARBA00022692"/>
    </source>
</evidence>
<protein>
    <submittedName>
        <fullName evidence="8">Aquaporin Z</fullName>
    </submittedName>
</protein>
<proteinExistence type="inferred from homology"/>
<keyword evidence="4 7" id="KW-1133">Transmembrane helix</keyword>
<comment type="subcellular location">
    <subcellularLocation>
        <location evidence="1">Membrane</location>
        <topology evidence="1">Multi-pass membrane protein</topology>
    </subcellularLocation>
</comment>
<keyword evidence="5 7" id="KW-0472">Membrane</keyword>
<dbReference type="PANTHER" id="PTHR45724:SF13">
    <property type="entry name" value="AQUAPORIN NIP1-1-RELATED"/>
    <property type="match status" value="1"/>
</dbReference>
<dbReference type="Pfam" id="PF00230">
    <property type="entry name" value="MIP"/>
    <property type="match status" value="1"/>
</dbReference>
<feature type="transmembrane region" description="Helical" evidence="7">
    <location>
        <begin position="83"/>
        <end position="101"/>
    </location>
</feature>
<evidence type="ECO:0000256" key="4">
    <source>
        <dbReference type="ARBA" id="ARBA00022989"/>
    </source>
</evidence>
<evidence type="ECO:0000256" key="7">
    <source>
        <dbReference type="SAM" id="Phobius"/>
    </source>
</evidence>